<keyword evidence="4" id="KW-0449">Lipoprotein</keyword>
<reference evidence="4 5" key="1">
    <citation type="submission" date="2023-07" db="EMBL/GenBank/DDBJ databases">
        <title>Sorghum-associated microbial communities from plants grown in Nebraska, USA.</title>
        <authorList>
            <person name="Schachtman D."/>
        </authorList>
    </citation>
    <scope>NUCLEOTIDE SEQUENCE [LARGE SCALE GENOMIC DNA]</scope>
    <source>
        <strain evidence="4 5">DS1730</strain>
    </source>
</reference>
<dbReference type="PROSITE" id="PS51318">
    <property type="entry name" value="TAT"/>
    <property type="match status" value="1"/>
</dbReference>
<gene>
    <name evidence="4" type="ORF">J2782_003558</name>
</gene>
<keyword evidence="5" id="KW-1185">Reference proteome</keyword>
<feature type="signal peptide" evidence="2">
    <location>
        <begin position="1"/>
        <end position="30"/>
    </location>
</feature>
<dbReference type="PANTHER" id="PTHR43208:SF1">
    <property type="entry name" value="ABC TRANSPORTER SUBSTRATE-BINDING PROTEIN"/>
    <property type="match status" value="1"/>
</dbReference>
<sequence>MTKTSTFTRRSVLVMSAALGATALTSNVFAADEKLKVAGIHASPVENAWNSRLHEALKQANDEGVIEYVFSEGVSASDYPRAMREYAEQGIKLIVGESYAVEREARQVAADYPQTTFIMGSSGKEQGDNFGVFGTWNFEAAYLAGMLAGGMSKTGTFGSVGAIPIPEVNMLINAFQEGVKETRPDAKFNASFIGTFFDPPKAREAGLAQIDAGADILFGERIGTADAAKERGIKAIGSLIDYTPRYPDTVFANAMWNFRPILNAAIADVKAGTPTGKDYTPFSLMKEGGNDIVYVKGSAPADVEAKMEARRAEIKAGTFKVEPNPAEPK</sequence>
<name>A0ABU1MD81_9HYPH</name>
<dbReference type="InterPro" id="IPR052910">
    <property type="entry name" value="ABC-Purine-Binding"/>
</dbReference>
<evidence type="ECO:0000313" key="4">
    <source>
        <dbReference type="EMBL" id="MDR6433812.1"/>
    </source>
</evidence>
<protein>
    <submittedName>
        <fullName evidence="4">Basic membrane lipoprotein Med (Substrate-binding protein (PBP1-ABC) superfamily)</fullName>
    </submittedName>
</protein>
<accession>A0ABU1MD81</accession>
<dbReference type="Pfam" id="PF02608">
    <property type="entry name" value="Bmp"/>
    <property type="match status" value="1"/>
</dbReference>
<feature type="chain" id="PRO_5045095622" evidence="2">
    <location>
        <begin position="31"/>
        <end position="329"/>
    </location>
</feature>
<comment type="caution">
    <text evidence="4">The sequence shown here is derived from an EMBL/GenBank/DDBJ whole genome shotgun (WGS) entry which is preliminary data.</text>
</comment>
<dbReference type="RefSeq" id="WP_310014893.1">
    <property type="nucleotide sequence ID" value="NZ_JAVDQT010000007.1"/>
</dbReference>
<dbReference type="EMBL" id="JAVDQT010000007">
    <property type="protein sequence ID" value="MDR6433812.1"/>
    <property type="molecule type" value="Genomic_DNA"/>
</dbReference>
<organism evidence="4 5">
    <name type="scientific">Brucella pseudogrignonensis</name>
    <dbReference type="NCBI Taxonomy" id="419475"/>
    <lineage>
        <taxon>Bacteria</taxon>
        <taxon>Pseudomonadati</taxon>
        <taxon>Pseudomonadota</taxon>
        <taxon>Alphaproteobacteria</taxon>
        <taxon>Hyphomicrobiales</taxon>
        <taxon>Brucellaceae</taxon>
        <taxon>Brucella/Ochrobactrum group</taxon>
        <taxon>Brucella</taxon>
    </lineage>
</organism>
<dbReference type="PANTHER" id="PTHR43208">
    <property type="entry name" value="ABC TRANSPORTER SUBSTRATE-BINDING PROTEIN"/>
    <property type="match status" value="1"/>
</dbReference>
<dbReference type="Gene3D" id="3.40.50.2300">
    <property type="match status" value="2"/>
</dbReference>
<keyword evidence="1 2" id="KW-0732">Signal</keyword>
<evidence type="ECO:0000259" key="3">
    <source>
        <dbReference type="Pfam" id="PF02608"/>
    </source>
</evidence>
<dbReference type="InterPro" id="IPR003760">
    <property type="entry name" value="PnrA-like"/>
</dbReference>
<evidence type="ECO:0000313" key="5">
    <source>
        <dbReference type="Proteomes" id="UP001184614"/>
    </source>
</evidence>
<feature type="domain" description="ABC transporter substrate-binding protein PnrA-like" evidence="3">
    <location>
        <begin position="47"/>
        <end position="278"/>
    </location>
</feature>
<evidence type="ECO:0000256" key="1">
    <source>
        <dbReference type="ARBA" id="ARBA00022729"/>
    </source>
</evidence>
<dbReference type="InterPro" id="IPR006311">
    <property type="entry name" value="TAT_signal"/>
</dbReference>
<proteinExistence type="predicted"/>
<evidence type="ECO:0000256" key="2">
    <source>
        <dbReference type="SAM" id="SignalP"/>
    </source>
</evidence>
<dbReference type="Proteomes" id="UP001184614">
    <property type="component" value="Unassembled WGS sequence"/>
</dbReference>
<dbReference type="CDD" id="cd06304">
    <property type="entry name" value="PBP1_BmpA_Med_PnrA-like"/>
    <property type="match status" value="1"/>
</dbReference>